<sequence length="306" mass="34445">MDSRRYSPPPPSDVRGRSYYPPRSPPRADVPFEADSDRRFATTDQRDSFDRRRDWYGAADDDKSRPPIWRPYEREPQRERYDRDAPPPRSSGWEGRDSERRAPFSSSPVRPIDSSRPLSSRLGDGYLPPVDDRSYPPRDFDRPRYTGPDNDPPFVRGVRPRSPSPPRRGGANSSLDDIRPPLKRAREDPPYSSGGGYYSPRRPSMSMGDYPPRSAATPPPGSGTSGGFYEPRGGPPPFSSASAGVERDYPPRERSGPGDGGPSYGAAYDRDTRPPRSPPPRMYGRLPYRPDPRDDRRYLPPPPRSG</sequence>
<feature type="compositionally biased region" description="Basic and acidic residues" evidence="1">
    <location>
        <begin position="245"/>
        <end position="256"/>
    </location>
</feature>
<keyword evidence="3" id="KW-1185">Reference proteome</keyword>
<protein>
    <submittedName>
        <fullName evidence="2">Uncharacterized protein</fullName>
    </submittedName>
</protein>
<feature type="compositionally biased region" description="Basic and acidic residues" evidence="1">
    <location>
        <begin position="176"/>
        <end position="189"/>
    </location>
</feature>
<comment type="caution">
    <text evidence="2">The sequence shown here is derived from an EMBL/GenBank/DDBJ whole genome shotgun (WGS) entry which is preliminary data.</text>
</comment>
<name>A0A9P7JB76_9AGAM</name>
<feature type="compositionally biased region" description="Basic and acidic residues" evidence="1">
    <location>
        <begin position="35"/>
        <end position="86"/>
    </location>
</feature>
<feature type="compositionally biased region" description="Basic and acidic residues" evidence="1">
    <location>
        <begin position="288"/>
        <end position="298"/>
    </location>
</feature>
<dbReference type="RefSeq" id="XP_041190525.1">
    <property type="nucleotide sequence ID" value="XM_041338524.1"/>
</dbReference>
<reference evidence="2" key="1">
    <citation type="journal article" date="2020" name="New Phytol.">
        <title>Comparative genomics reveals dynamic genome evolution in host specialist ectomycorrhizal fungi.</title>
        <authorList>
            <person name="Lofgren L.A."/>
            <person name="Nguyen N.H."/>
            <person name="Vilgalys R."/>
            <person name="Ruytinx J."/>
            <person name="Liao H.L."/>
            <person name="Branco S."/>
            <person name="Kuo A."/>
            <person name="LaButti K."/>
            <person name="Lipzen A."/>
            <person name="Andreopoulos W."/>
            <person name="Pangilinan J."/>
            <person name="Riley R."/>
            <person name="Hundley H."/>
            <person name="Na H."/>
            <person name="Barry K."/>
            <person name="Grigoriev I.V."/>
            <person name="Stajich J.E."/>
            <person name="Kennedy P.G."/>
        </authorList>
    </citation>
    <scope>NUCLEOTIDE SEQUENCE</scope>
    <source>
        <strain evidence="2">MN1</strain>
    </source>
</reference>
<gene>
    <name evidence="2" type="ORF">BJ212DRAFT_1448297</name>
</gene>
<dbReference type="AlphaFoldDB" id="A0A9P7JB76"/>
<organism evidence="2 3">
    <name type="scientific">Suillus subaureus</name>
    <dbReference type="NCBI Taxonomy" id="48587"/>
    <lineage>
        <taxon>Eukaryota</taxon>
        <taxon>Fungi</taxon>
        <taxon>Dikarya</taxon>
        <taxon>Basidiomycota</taxon>
        <taxon>Agaricomycotina</taxon>
        <taxon>Agaricomycetes</taxon>
        <taxon>Agaricomycetidae</taxon>
        <taxon>Boletales</taxon>
        <taxon>Suillineae</taxon>
        <taxon>Suillaceae</taxon>
        <taxon>Suillus</taxon>
    </lineage>
</organism>
<dbReference type="EMBL" id="JABBWG010000027">
    <property type="protein sequence ID" value="KAG1812243.1"/>
    <property type="molecule type" value="Genomic_DNA"/>
</dbReference>
<evidence type="ECO:0000256" key="1">
    <source>
        <dbReference type="SAM" id="MobiDB-lite"/>
    </source>
</evidence>
<dbReference type="OrthoDB" id="3184410at2759"/>
<proteinExistence type="predicted"/>
<evidence type="ECO:0000313" key="2">
    <source>
        <dbReference type="EMBL" id="KAG1812243.1"/>
    </source>
</evidence>
<feature type="compositionally biased region" description="Basic and acidic residues" evidence="1">
    <location>
        <begin position="130"/>
        <end position="144"/>
    </location>
</feature>
<dbReference type="GeneID" id="64632540"/>
<evidence type="ECO:0000313" key="3">
    <source>
        <dbReference type="Proteomes" id="UP000807769"/>
    </source>
</evidence>
<feature type="compositionally biased region" description="Low complexity" evidence="1">
    <location>
        <begin position="152"/>
        <end position="161"/>
    </location>
</feature>
<feature type="region of interest" description="Disordered" evidence="1">
    <location>
        <begin position="1"/>
        <end position="306"/>
    </location>
</feature>
<dbReference type="Proteomes" id="UP000807769">
    <property type="component" value="Unassembled WGS sequence"/>
</dbReference>
<accession>A0A9P7JB76</accession>